<evidence type="ECO:0000259" key="2">
    <source>
        <dbReference type="Pfam" id="PF14977"/>
    </source>
</evidence>
<evidence type="ECO:0000313" key="5">
    <source>
        <dbReference type="Proteomes" id="UP000014760"/>
    </source>
</evidence>
<dbReference type="PANTHER" id="PTHR23093">
    <property type="entry name" value="SIMILAR TO CHROMOSOME 3 OPEN READING FRAME 20"/>
    <property type="match status" value="1"/>
</dbReference>
<feature type="compositionally biased region" description="Basic and acidic residues" evidence="1">
    <location>
        <begin position="190"/>
        <end position="200"/>
    </location>
</feature>
<dbReference type="Pfam" id="PF14977">
    <property type="entry name" value="FAM194"/>
    <property type="match status" value="1"/>
</dbReference>
<dbReference type="InterPro" id="IPR029281">
    <property type="entry name" value="FAM194_C"/>
</dbReference>
<accession>R7V0G1</accession>
<dbReference type="OrthoDB" id="6351677at2759"/>
<sequence>MSEPEKDTFFFEQRCMRKGPKRFRKAPEDLPQDLRFAHLNPRIAAYLASKEKEKIAEEISEELKAEGMLPEINQKVHIIKNRLDCYLASSDDVTRGALQELKSQSQGVLAQLAKVLYLFEGLQPTLPKSLEGNLLETWRELTCSVVKVYREWQIPQNREQYLLRKQQKDHCSTSESDRDSVAKTGSVHGSPRDNLDESDGHRRKKGGRNLGLADISERDEARAQGEGMAHLIRQQVEGMGSLIPPLRRESSRNSRLSKRRPNSGQVSSRKKNSSRSDDALSIGSHGSDLGKGERLFGLIYFGWNISVVFSGAGGGGGGGREQPSFWAVIQFQLSSKACEDKGWIMHPDGGKDPDVESILHSIIHRLQISLKQQRDQASHNRDTNNDCLVLRRYYGDSHNEQIKKYKLGRRTAMITCRNTNDRPGMYAFAYDDDSADQKMLACFTPSGRGCCYYSNGVVRFLATDEGGTIADEDGAVTKRWSWPEGRLKEPIVLQLSPHFTLKCFGLGVVSLSFSCQKESYKVHLSAVVGTEKEDKENSLMTSFHFSSNMARELMRPQKLRNQLKKGRTGRPRMKSPTLSTDLQKLIDFPEPTENDPDSEKSLIKLQRKAKNLVDDWMEHYRIALHIASPTLKAVRDTPMNASRAINSAKMTHTPGQVYLIDRESTKIPSPDIGARIPSAPPGLNGERVIKHVSIPVPVKPELMAVKFDELQDQSEFLQDERLPLSFAPASFSSPLLPSTKPASRTRSAPQRLFLMTQDSEAPEGLGPDASLCPIALREGLLSGSNGYCKCTRHKIPVITDVEFDEFVFTRCCEDQLIIISVVSSLYPDSSPSSAMLEKLYTDKNKNRTRPCLQSKQDVFRLFKYDVASAADLCTHSQPTLLRRHNVVPGMFLMYQGSQLVFCDHIFNGYGAERKDFQKQLLQTRRSARKGYCLPKDFRFSPLKGRHGQRSGWGGEIGGAGVNRHGNVGLTPNEDGMHAGSSDSSESDFPRPQISYVVPAKYLSLSVENSLPTIHESLPVITVTNNDSTKPLNKTNAAISIS</sequence>
<organism evidence="3">
    <name type="scientific">Capitella teleta</name>
    <name type="common">Polychaete worm</name>
    <dbReference type="NCBI Taxonomy" id="283909"/>
    <lineage>
        <taxon>Eukaryota</taxon>
        <taxon>Metazoa</taxon>
        <taxon>Spiralia</taxon>
        <taxon>Lophotrochozoa</taxon>
        <taxon>Annelida</taxon>
        <taxon>Polychaeta</taxon>
        <taxon>Sedentaria</taxon>
        <taxon>Scolecida</taxon>
        <taxon>Capitellidae</taxon>
        <taxon>Capitella</taxon>
    </lineage>
</organism>
<evidence type="ECO:0000256" key="1">
    <source>
        <dbReference type="SAM" id="MobiDB-lite"/>
    </source>
</evidence>
<feature type="region of interest" description="Disordered" evidence="1">
    <location>
        <begin position="165"/>
        <end position="284"/>
    </location>
</feature>
<feature type="domain" description="FAM194 C-terminal" evidence="2">
    <location>
        <begin position="412"/>
        <end position="541"/>
    </location>
</feature>
<protein>
    <recommendedName>
        <fullName evidence="2">FAM194 C-terminal domain-containing protein</fullName>
    </recommendedName>
</protein>
<dbReference type="AlphaFoldDB" id="R7V0G1"/>
<dbReference type="EnsemblMetazoa" id="CapteT189464">
    <property type="protein sequence ID" value="CapteP189464"/>
    <property type="gene ID" value="CapteG189464"/>
</dbReference>
<dbReference type="Proteomes" id="UP000014760">
    <property type="component" value="Unassembled WGS sequence"/>
</dbReference>
<dbReference type="EMBL" id="KB296055">
    <property type="protein sequence ID" value="ELU12323.1"/>
    <property type="molecule type" value="Genomic_DNA"/>
</dbReference>
<reference evidence="4" key="3">
    <citation type="submission" date="2015-06" db="UniProtKB">
        <authorList>
            <consortium name="EnsemblMetazoa"/>
        </authorList>
    </citation>
    <scope>IDENTIFICATION</scope>
</reference>
<feature type="region of interest" description="Disordered" evidence="1">
    <location>
        <begin position="966"/>
        <end position="989"/>
    </location>
</feature>
<feature type="compositionally biased region" description="Basic and acidic residues" evidence="1">
    <location>
        <begin position="166"/>
        <end position="181"/>
    </location>
</feature>
<dbReference type="PANTHER" id="PTHR23093:SF16">
    <property type="entry name" value="FAM194 C-TERMINAL DOMAIN-CONTAINING PROTEIN"/>
    <property type="match status" value="1"/>
</dbReference>
<keyword evidence="5" id="KW-1185">Reference proteome</keyword>
<reference evidence="3 5" key="2">
    <citation type="journal article" date="2013" name="Nature">
        <title>Insights into bilaterian evolution from three spiralian genomes.</title>
        <authorList>
            <person name="Simakov O."/>
            <person name="Marletaz F."/>
            <person name="Cho S.J."/>
            <person name="Edsinger-Gonzales E."/>
            <person name="Havlak P."/>
            <person name="Hellsten U."/>
            <person name="Kuo D.H."/>
            <person name="Larsson T."/>
            <person name="Lv J."/>
            <person name="Arendt D."/>
            <person name="Savage R."/>
            <person name="Osoegawa K."/>
            <person name="de Jong P."/>
            <person name="Grimwood J."/>
            <person name="Chapman J.A."/>
            <person name="Shapiro H."/>
            <person name="Aerts A."/>
            <person name="Otillar R.P."/>
            <person name="Terry A.Y."/>
            <person name="Boore J.L."/>
            <person name="Grigoriev I.V."/>
            <person name="Lindberg D.R."/>
            <person name="Seaver E.C."/>
            <person name="Weisblat D.A."/>
            <person name="Putnam N.H."/>
            <person name="Rokhsar D.S."/>
        </authorList>
    </citation>
    <scope>NUCLEOTIDE SEQUENCE</scope>
    <source>
        <strain evidence="3 5">I ESC-2004</strain>
    </source>
</reference>
<dbReference type="STRING" id="283909.R7V0G1"/>
<dbReference type="OMA" id="ISFRCHN"/>
<evidence type="ECO:0000313" key="4">
    <source>
        <dbReference type="EnsemblMetazoa" id="CapteP189464"/>
    </source>
</evidence>
<name>R7V0G1_CAPTE</name>
<dbReference type="EMBL" id="AMQN01005445">
    <property type="status" value="NOT_ANNOTATED_CDS"/>
    <property type="molecule type" value="Genomic_DNA"/>
</dbReference>
<gene>
    <name evidence="3" type="ORF">CAPTEDRAFT_189464</name>
</gene>
<dbReference type="HOGENOM" id="CLU_296459_0_0_1"/>
<reference evidence="5" key="1">
    <citation type="submission" date="2012-12" db="EMBL/GenBank/DDBJ databases">
        <authorList>
            <person name="Hellsten U."/>
            <person name="Grimwood J."/>
            <person name="Chapman J.A."/>
            <person name="Shapiro H."/>
            <person name="Aerts A."/>
            <person name="Otillar R.P."/>
            <person name="Terry A.Y."/>
            <person name="Boore J.L."/>
            <person name="Simakov O."/>
            <person name="Marletaz F."/>
            <person name="Cho S.-J."/>
            <person name="Edsinger-Gonzales E."/>
            <person name="Havlak P."/>
            <person name="Kuo D.-H."/>
            <person name="Larsson T."/>
            <person name="Lv J."/>
            <person name="Arendt D."/>
            <person name="Savage R."/>
            <person name="Osoegawa K."/>
            <person name="de Jong P."/>
            <person name="Lindberg D.R."/>
            <person name="Seaver E.C."/>
            <person name="Weisblat D.A."/>
            <person name="Putnam N.H."/>
            <person name="Grigoriev I.V."/>
            <person name="Rokhsar D.S."/>
        </authorList>
    </citation>
    <scope>NUCLEOTIDE SEQUENCE</scope>
    <source>
        <strain evidence="5">I ESC-2004</strain>
    </source>
</reference>
<proteinExistence type="predicted"/>
<evidence type="ECO:0000313" key="3">
    <source>
        <dbReference type="EMBL" id="ELU12323.1"/>
    </source>
</evidence>